<dbReference type="GO" id="GO:0006865">
    <property type="term" value="P:amino acid transport"/>
    <property type="evidence" value="ECO:0007669"/>
    <property type="project" value="UniProtKB-KW"/>
</dbReference>
<dbReference type="InterPro" id="IPR052156">
    <property type="entry name" value="BCAA_Transport_ATP-bd_LivF"/>
</dbReference>
<dbReference type="GO" id="GO:0005524">
    <property type="term" value="F:ATP binding"/>
    <property type="evidence" value="ECO:0007669"/>
    <property type="project" value="UniProtKB-KW"/>
</dbReference>
<name>A0ABD5RT02_9EURY</name>
<dbReference type="CDD" id="cd03224">
    <property type="entry name" value="ABC_TM1139_LivF_branched"/>
    <property type="match status" value="1"/>
</dbReference>
<dbReference type="PANTHER" id="PTHR43820">
    <property type="entry name" value="HIGH-AFFINITY BRANCHED-CHAIN AMINO ACID TRANSPORT ATP-BINDING PROTEIN LIVF"/>
    <property type="match status" value="1"/>
</dbReference>
<evidence type="ECO:0000313" key="8">
    <source>
        <dbReference type="Proteomes" id="UP001596099"/>
    </source>
</evidence>
<evidence type="ECO:0000256" key="5">
    <source>
        <dbReference type="ARBA" id="ARBA00022970"/>
    </source>
</evidence>
<dbReference type="PROSITE" id="PS50893">
    <property type="entry name" value="ABC_TRANSPORTER_2"/>
    <property type="match status" value="1"/>
</dbReference>
<comment type="caution">
    <text evidence="7">The sequence shown here is derived from an EMBL/GenBank/DDBJ whole genome shotgun (WGS) entry which is preliminary data.</text>
</comment>
<keyword evidence="8" id="KW-1185">Reference proteome</keyword>
<dbReference type="AlphaFoldDB" id="A0ABD5RT02"/>
<dbReference type="InterPro" id="IPR003439">
    <property type="entry name" value="ABC_transporter-like_ATP-bd"/>
</dbReference>
<gene>
    <name evidence="7" type="ORF">ACFPYI_19630</name>
</gene>
<dbReference type="InterPro" id="IPR017871">
    <property type="entry name" value="ABC_transporter-like_CS"/>
</dbReference>
<dbReference type="InterPro" id="IPR027417">
    <property type="entry name" value="P-loop_NTPase"/>
</dbReference>
<evidence type="ECO:0000256" key="1">
    <source>
        <dbReference type="ARBA" id="ARBA00005417"/>
    </source>
</evidence>
<evidence type="ECO:0000256" key="4">
    <source>
        <dbReference type="ARBA" id="ARBA00022840"/>
    </source>
</evidence>
<keyword evidence="4 7" id="KW-0067">ATP-binding</keyword>
<organism evidence="7 8">
    <name type="scientific">Halomarina salina</name>
    <dbReference type="NCBI Taxonomy" id="1872699"/>
    <lineage>
        <taxon>Archaea</taxon>
        <taxon>Methanobacteriati</taxon>
        <taxon>Methanobacteriota</taxon>
        <taxon>Stenosarchaea group</taxon>
        <taxon>Halobacteria</taxon>
        <taxon>Halobacteriales</taxon>
        <taxon>Natronomonadaceae</taxon>
        <taxon>Halomarina</taxon>
    </lineage>
</organism>
<dbReference type="InterPro" id="IPR003593">
    <property type="entry name" value="AAA+_ATPase"/>
</dbReference>
<comment type="similarity">
    <text evidence="1">Belongs to the ABC transporter superfamily.</text>
</comment>
<protein>
    <submittedName>
        <fullName evidence="7">ABC transporter ATP-binding protein</fullName>
    </submittedName>
</protein>
<dbReference type="PROSITE" id="PS00211">
    <property type="entry name" value="ABC_TRANSPORTER_1"/>
    <property type="match status" value="1"/>
</dbReference>
<evidence type="ECO:0000313" key="7">
    <source>
        <dbReference type="EMBL" id="MFC5973546.1"/>
    </source>
</evidence>
<reference evidence="7 8" key="1">
    <citation type="journal article" date="2019" name="Int. J. Syst. Evol. Microbiol.">
        <title>The Global Catalogue of Microorganisms (GCM) 10K type strain sequencing project: providing services to taxonomists for standard genome sequencing and annotation.</title>
        <authorList>
            <consortium name="The Broad Institute Genomics Platform"/>
            <consortium name="The Broad Institute Genome Sequencing Center for Infectious Disease"/>
            <person name="Wu L."/>
            <person name="Ma J."/>
        </authorList>
    </citation>
    <scope>NUCLEOTIDE SEQUENCE [LARGE SCALE GENOMIC DNA]</scope>
    <source>
        <strain evidence="7 8">CGMCC 1.12543</strain>
    </source>
</reference>
<dbReference type="Gene3D" id="3.40.50.300">
    <property type="entry name" value="P-loop containing nucleotide triphosphate hydrolases"/>
    <property type="match status" value="1"/>
</dbReference>
<keyword evidence="5" id="KW-0029">Amino-acid transport</keyword>
<keyword evidence="2" id="KW-0813">Transport</keyword>
<dbReference type="Proteomes" id="UP001596099">
    <property type="component" value="Unassembled WGS sequence"/>
</dbReference>
<dbReference type="PANTHER" id="PTHR43820:SF4">
    <property type="entry name" value="HIGH-AFFINITY BRANCHED-CHAIN AMINO ACID TRANSPORT ATP-BINDING PROTEIN LIVF"/>
    <property type="match status" value="1"/>
</dbReference>
<evidence type="ECO:0000256" key="2">
    <source>
        <dbReference type="ARBA" id="ARBA00022448"/>
    </source>
</evidence>
<accession>A0ABD5RT02</accession>
<dbReference type="SUPFAM" id="SSF52540">
    <property type="entry name" value="P-loop containing nucleoside triphosphate hydrolases"/>
    <property type="match status" value="1"/>
</dbReference>
<keyword evidence="3" id="KW-0547">Nucleotide-binding</keyword>
<dbReference type="RefSeq" id="WP_247420518.1">
    <property type="nucleotide sequence ID" value="NZ_JALLGW010000003.1"/>
</dbReference>
<proteinExistence type="inferred from homology"/>
<feature type="domain" description="ABC transporter" evidence="6">
    <location>
        <begin position="6"/>
        <end position="237"/>
    </location>
</feature>
<evidence type="ECO:0000256" key="3">
    <source>
        <dbReference type="ARBA" id="ARBA00022741"/>
    </source>
</evidence>
<evidence type="ECO:0000259" key="6">
    <source>
        <dbReference type="PROSITE" id="PS50893"/>
    </source>
</evidence>
<sequence length="237" mass="26210">MTRELLTVDDLHVSYGDMEVIRDADLNVPAGDVVAIVGANGAGKTTLLDAVAGVKAIDSGDVRFDGESIVGEEPFERIDRGLAYVPERHRIFPEMTVRNNLQTAMIPAADVSRDEQLDRVFDLFPILRDRQSQVAGTMSGGQQQMLAIAQGLVIDPDLIMFDEPTLGLAPKIVEDIRDTIVDISESGVTVLLVDEQIRMAKQVSDRMYLMRKNTLQYLGERGEFEDAYQNAVDQVLE</sequence>
<dbReference type="SMART" id="SM00382">
    <property type="entry name" value="AAA"/>
    <property type="match status" value="1"/>
</dbReference>
<dbReference type="EMBL" id="JBHSQH010000002">
    <property type="protein sequence ID" value="MFC5973546.1"/>
    <property type="molecule type" value="Genomic_DNA"/>
</dbReference>
<dbReference type="Pfam" id="PF00005">
    <property type="entry name" value="ABC_tran"/>
    <property type="match status" value="1"/>
</dbReference>